<dbReference type="PANTHER" id="PTHR23417:SF14">
    <property type="entry name" value="PENTACOTRIPEPTIDE-REPEAT REGION OF PRORP DOMAIN-CONTAINING PROTEIN"/>
    <property type="match status" value="1"/>
</dbReference>
<reference evidence="8 9" key="1">
    <citation type="submission" date="2019-10" db="EMBL/GenBank/DDBJ databases">
        <title>Bifidobacterium from non-human primates.</title>
        <authorList>
            <person name="Modesto M."/>
        </authorList>
    </citation>
    <scope>NUCLEOTIDE SEQUENCE [LARGE SCALE GENOMIC DNA]</scope>
    <source>
        <strain evidence="8 9">SMA1</strain>
    </source>
</reference>
<comment type="similarity">
    <text evidence="7">Belongs to the class I-like SAM-binding methyltransferase superfamily. TrmB family.</text>
</comment>
<evidence type="ECO:0000256" key="7">
    <source>
        <dbReference type="HAMAP-Rule" id="MF_01057"/>
    </source>
</evidence>
<feature type="binding site" evidence="7">
    <location>
        <position position="124"/>
    </location>
    <ligand>
        <name>S-adenosyl-L-methionine</name>
        <dbReference type="ChEBI" id="CHEBI:59789"/>
    </ligand>
</feature>
<dbReference type="GO" id="GO:0008176">
    <property type="term" value="F:tRNA (guanine(46)-N7)-methyltransferase activity"/>
    <property type="evidence" value="ECO:0007669"/>
    <property type="project" value="UniProtKB-EC"/>
</dbReference>
<evidence type="ECO:0000256" key="4">
    <source>
        <dbReference type="ARBA" id="ARBA00022679"/>
    </source>
</evidence>
<dbReference type="PANTHER" id="PTHR23417">
    <property type="entry name" value="3-DEOXY-D-MANNO-OCTULOSONIC-ACID TRANSFERASE/TRNA GUANINE-N 7 - -METHYLTRANSFERASE"/>
    <property type="match status" value="1"/>
</dbReference>
<evidence type="ECO:0000313" key="9">
    <source>
        <dbReference type="Proteomes" id="UP000475155"/>
    </source>
</evidence>
<feature type="binding site" evidence="7">
    <location>
        <position position="151"/>
    </location>
    <ligand>
        <name>S-adenosyl-L-methionine</name>
        <dbReference type="ChEBI" id="CHEBI:59789"/>
    </ligand>
</feature>
<feature type="binding site" evidence="7">
    <location>
        <position position="177"/>
    </location>
    <ligand>
        <name>substrate</name>
    </ligand>
</feature>
<keyword evidence="9" id="KW-1185">Reference proteome</keyword>
<dbReference type="Pfam" id="PF02390">
    <property type="entry name" value="Methyltransf_4"/>
    <property type="match status" value="1"/>
</dbReference>
<feature type="binding site" evidence="7">
    <location>
        <position position="99"/>
    </location>
    <ligand>
        <name>S-adenosyl-L-methionine</name>
        <dbReference type="ChEBI" id="CHEBI:59789"/>
    </ligand>
</feature>
<keyword evidence="6 7" id="KW-0819">tRNA processing</keyword>
<dbReference type="SUPFAM" id="SSF53335">
    <property type="entry name" value="S-adenosyl-L-methionine-dependent methyltransferases"/>
    <property type="match status" value="1"/>
</dbReference>
<comment type="catalytic activity">
    <reaction evidence="1 7">
        <text>guanosine(46) in tRNA + S-adenosyl-L-methionine = N(7)-methylguanosine(46) in tRNA + S-adenosyl-L-homocysteine</text>
        <dbReference type="Rhea" id="RHEA:42708"/>
        <dbReference type="Rhea" id="RHEA-COMP:10188"/>
        <dbReference type="Rhea" id="RHEA-COMP:10189"/>
        <dbReference type="ChEBI" id="CHEBI:57856"/>
        <dbReference type="ChEBI" id="CHEBI:59789"/>
        <dbReference type="ChEBI" id="CHEBI:74269"/>
        <dbReference type="ChEBI" id="CHEBI:74480"/>
        <dbReference type="EC" id="2.1.1.33"/>
    </reaction>
</comment>
<keyword evidence="4 7" id="KW-0808">Transferase</keyword>
<organism evidence="8 9">
    <name type="scientific">Bifidobacterium saimiriisciurei</name>
    <dbReference type="NCBI Taxonomy" id="2661627"/>
    <lineage>
        <taxon>Bacteria</taxon>
        <taxon>Bacillati</taxon>
        <taxon>Actinomycetota</taxon>
        <taxon>Actinomycetes</taxon>
        <taxon>Bifidobacteriales</taxon>
        <taxon>Bifidobacteriaceae</taxon>
        <taxon>Bifidobacterium</taxon>
    </lineage>
</organism>
<feature type="binding site" evidence="7">
    <location>
        <position position="209"/>
    </location>
    <ligand>
        <name>substrate</name>
    </ligand>
</feature>
<dbReference type="EMBL" id="WHZU01000033">
    <property type="protein sequence ID" value="NEH12552.1"/>
    <property type="molecule type" value="Genomic_DNA"/>
</dbReference>
<comment type="caution">
    <text evidence="7">Lacks conserved residue(s) required for the propagation of feature annotation.</text>
</comment>
<feature type="binding site" evidence="7">
    <location>
        <begin position="270"/>
        <end position="273"/>
    </location>
    <ligand>
        <name>substrate</name>
    </ligand>
</feature>
<evidence type="ECO:0000256" key="6">
    <source>
        <dbReference type="ARBA" id="ARBA00022694"/>
    </source>
</evidence>
<dbReference type="InterPro" id="IPR055361">
    <property type="entry name" value="tRNA_methyltr_TrmB_bact"/>
</dbReference>
<dbReference type="HAMAP" id="MF_01057">
    <property type="entry name" value="tRNA_methyltr_TrmB"/>
    <property type="match status" value="1"/>
</dbReference>
<dbReference type="InterPro" id="IPR029063">
    <property type="entry name" value="SAM-dependent_MTases_sf"/>
</dbReference>
<protein>
    <recommendedName>
        <fullName evidence="7">tRNA (guanine-N(7)-)-methyltransferase</fullName>
        <ecNumber evidence="7">2.1.1.33</ecNumber>
    </recommendedName>
    <alternativeName>
        <fullName evidence="7">tRNA (guanine(46)-N(7))-methyltransferase</fullName>
    </alternativeName>
    <alternativeName>
        <fullName evidence="7">tRNA(m7G46)-methyltransferase</fullName>
    </alternativeName>
</protein>
<comment type="pathway">
    <text evidence="7">tRNA modification; N(7)-methylguanine-tRNA biosynthesis.</text>
</comment>
<comment type="caution">
    <text evidence="8">The sequence shown here is derived from an EMBL/GenBank/DDBJ whole genome shotgun (WGS) entry which is preliminary data.</text>
</comment>
<gene>
    <name evidence="7 8" type="primary">trmB</name>
    <name evidence="8" type="ORF">GFD18_10805</name>
</gene>
<proteinExistence type="inferred from homology"/>
<sequence>MNGVSMSETTNTVPDEYRTVEGAMPGTAGPGRRRELMSFVRRSSRLDKRLQKAWDSYAGEYLLELPEYEHRELSIAPDFRFDADFAARTWGNDHPLIVEIGTGQGENIVAAAQARPDVNFLALEVYKPGVAHALLKAGKYGLRNLRVCEVNAPDLMKAAADGLFAEVWTFFPDPWPKTKHHKRRIVQPALAAEVHRALRPGGVWRIATDIEDYALHVHEVMDGRDDFENVGGLTVSLPTEHVSKGTADMAAQLPHADFAESERFDGRVLTNFEKKGIDAGRVIHDFTYRAV</sequence>
<keyword evidence="5 7" id="KW-0949">S-adenosyl-L-methionine</keyword>
<dbReference type="InterPro" id="IPR003358">
    <property type="entry name" value="tRNA_(Gua-N-7)_MeTrfase_Trmb"/>
</dbReference>
<evidence type="ECO:0000256" key="1">
    <source>
        <dbReference type="ARBA" id="ARBA00000142"/>
    </source>
</evidence>
<accession>A0ABX0CDG7</accession>
<dbReference type="Proteomes" id="UP000475155">
    <property type="component" value="Unassembled WGS sequence"/>
</dbReference>
<evidence type="ECO:0000256" key="3">
    <source>
        <dbReference type="ARBA" id="ARBA00022603"/>
    </source>
</evidence>
<evidence type="ECO:0000313" key="8">
    <source>
        <dbReference type="EMBL" id="NEH12552.1"/>
    </source>
</evidence>
<dbReference type="NCBIfam" id="TIGR00091">
    <property type="entry name" value="tRNA (guanosine(46)-N7)-methyltransferase TrmB"/>
    <property type="match status" value="1"/>
</dbReference>
<keyword evidence="3 7" id="KW-0489">Methyltransferase</keyword>
<dbReference type="Gene3D" id="3.40.50.150">
    <property type="entry name" value="Vaccinia Virus protein VP39"/>
    <property type="match status" value="1"/>
</dbReference>
<feature type="binding site" evidence="7">
    <location>
        <position position="173"/>
    </location>
    <ligand>
        <name>S-adenosyl-L-methionine</name>
        <dbReference type="ChEBI" id="CHEBI:59789"/>
    </ligand>
</feature>
<evidence type="ECO:0000256" key="2">
    <source>
        <dbReference type="ARBA" id="ARBA00003015"/>
    </source>
</evidence>
<dbReference type="EC" id="2.1.1.33" evidence="7"/>
<dbReference type="PROSITE" id="PS51625">
    <property type="entry name" value="SAM_MT_TRMB"/>
    <property type="match status" value="1"/>
</dbReference>
<name>A0ABX0CDG7_9BIFI</name>
<evidence type="ECO:0000256" key="5">
    <source>
        <dbReference type="ARBA" id="ARBA00022691"/>
    </source>
</evidence>
<comment type="function">
    <text evidence="2 7">Catalyzes the formation of N(7)-methylguanine at position 46 (m7G46) in tRNA.</text>
</comment>